<evidence type="ECO:0000313" key="3">
    <source>
        <dbReference type="Proteomes" id="UP001215598"/>
    </source>
</evidence>
<protein>
    <submittedName>
        <fullName evidence="2">Uncharacterized protein</fullName>
    </submittedName>
</protein>
<dbReference type="Proteomes" id="UP001215598">
    <property type="component" value="Unassembled WGS sequence"/>
</dbReference>
<dbReference type="AlphaFoldDB" id="A0AAD7I505"/>
<feature type="region of interest" description="Disordered" evidence="1">
    <location>
        <begin position="355"/>
        <end position="379"/>
    </location>
</feature>
<feature type="compositionally biased region" description="Basic and acidic residues" evidence="1">
    <location>
        <begin position="259"/>
        <end position="276"/>
    </location>
</feature>
<evidence type="ECO:0000256" key="1">
    <source>
        <dbReference type="SAM" id="MobiDB-lite"/>
    </source>
</evidence>
<evidence type="ECO:0000313" key="2">
    <source>
        <dbReference type="EMBL" id="KAJ7735225.1"/>
    </source>
</evidence>
<dbReference type="EMBL" id="JARKIB010000128">
    <property type="protein sequence ID" value="KAJ7735225.1"/>
    <property type="molecule type" value="Genomic_DNA"/>
</dbReference>
<keyword evidence="3" id="KW-1185">Reference proteome</keyword>
<name>A0AAD7I505_9AGAR</name>
<feature type="compositionally biased region" description="Low complexity" evidence="1">
    <location>
        <begin position="355"/>
        <end position="364"/>
    </location>
</feature>
<organism evidence="2 3">
    <name type="scientific">Mycena metata</name>
    <dbReference type="NCBI Taxonomy" id="1033252"/>
    <lineage>
        <taxon>Eukaryota</taxon>
        <taxon>Fungi</taxon>
        <taxon>Dikarya</taxon>
        <taxon>Basidiomycota</taxon>
        <taxon>Agaricomycotina</taxon>
        <taxon>Agaricomycetes</taxon>
        <taxon>Agaricomycetidae</taxon>
        <taxon>Agaricales</taxon>
        <taxon>Marasmiineae</taxon>
        <taxon>Mycenaceae</taxon>
        <taxon>Mycena</taxon>
    </lineage>
</organism>
<proteinExistence type="predicted"/>
<comment type="caution">
    <text evidence="2">The sequence shown here is derived from an EMBL/GenBank/DDBJ whole genome shotgun (WGS) entry which is preliminary data.</text>
</comment>
<sequence length="408" mass="43166">MLISVMPGISKNIQMTNSANSAKDKGLSAVSPLATGRVAGTDTFSGSFRAATTSCDRRRHDQDSQYLNTVSLRLYGAAPHPHPKTSPAQKAPTLGYACAPAGHDRLHAGRLGPCSVTPRPRRFSQRWLLSYCNADGFKEDGGWRGGGEASREPHGALWADSRICGGVSLVDAPSSFEIEAVPGLGSTDTRDKGSLRDGVHALRVPACARRATSSFSSSSHLVSVCIYPHGQAGGASTSHVGGGEPRPGLVTATGEEGEWERARDAEGRGAEQDRQSPRPLRNNTLASRADVHLSPPAPGHASPPKQHTSADGLGVRAAVPHALRGRNYEHGGDIRHAAGRAGVFAHEVTDLTCHASRSGSQAGGSRKRPLEPLTPRASVDRDRKRDVVILADFHQRLDPSKIKDLSCA</sequence>
<accession>A0AAD7I505</accession>
<feature type="region of interest" description="Disordered" evidence="1">
    <location>
        <begin position="232"/>
        <end position="311"/>
    </location>
</feature>
<reference evidence="2" key="1">
    <citation type="submission" date="2023-03" db="EMBL/GenBank/DDBJ databases">
        <title>Massive genome expansion in bonnet fungi (Mycena s.s.) driven by repeated elements and novel gene families across ecological guilds.</title>
        <authorList>
            <consortium name="Lawrence Berkeley National Laboratory"/>
            <person name="Harder C.B."/>
            <person name="Miyauchi S."/>
            <person name="Viragh M."/>
            <person name="Kuo A."/>
            <person name="Thoen E."/>
            <person name="Andreopoulos B."/>
            <person name="Lu D."/>
            <person name="Skrede I."/>
            <person name="Drula E."/>
            <person name="Henrissat B."/>
            <person name="Morin E."/>
            <person name="Kohler A."/>
            <person name="Barry K."/>
            <person name="LaButti K."/>
            <person name="Morin E."/>
            <person name="Salamov A."/>
            <person name="Lipzen A."/>
            <person name="Mereny Z."/>
            <person name="Hegedus B."/>
            <person name="Baldrian P."/>
            <person name="Stursova M."/>
            <person name="Weitz H."/>
            <person name="Taylor A."/>
            <person name="Grigoriev I.V."/>
            <person name="Nagy L.G."/>
            <person name="Martin F."/>
            <person name="Kauserud H."/>
        </authorList>
    </citation>
    <scope>NUCLEOTIDE SEQUENCE</scope>
    <source>
        <strain evidence="2">CBHHK182m</strain>
    </source>
</reference>
<gene>
    <name evidence="2" type="ORF">B0H16DRAFT_1695708</name>
</gene>